<feature type="compositionally biased region" description="Basic and acidic residues" evidence="1">
    <location>
        <begin position="206"/>
        <end position="222"/>
    </location>
</feature>
<feature type="region of interest" description="Disordered" evidence="1">
    <location>
        <begin position="199"/>
        <end position="261"/>
    </location>
</feature>
<keyword evidence="3" id="KW-1185">Reference proteome</keyword>
<feature type="compositionally biased region" description="Basic and acidic residues" evidence="1">
    <location>
        <begin position="240"/>
        <end position="261"/>
    </location>
</feature>
<comment type="caution">
    <text evidence="2">The sequence shown here is derived from an EMBL/GenBank/DDBJ whole genome shotgun (WGS) entry which is preliminary data.</text>
</comment>
<evidence type="ECO:0000256" key="1">
    <source>
        <dbReference type="SAM" id="MobiDB-lite"/>
    </source>
</evidence>
<dbReference type="GO" id="GO:0042775">
    <property type="term" value="P:mitochondrial ATP synthesis coupled electron transport"/>
    <property type="evidence" value="ECO:0007669"/>
    <property type="project" value="TreeGrafter"/>
</dbReference>
<organism evidence="2 3">
    <name type="scientific">Mycteria americana</name>
    <name type="common">Wood stork</name>
    <dbReference type="NCBI Taxonomy" id="33587"/>
    <lineage>
        <taxon>Eukaryota</taxon>
        <taxon>Metazoa</taxon>
        <taxon>Chordata</taxon>
        <taxon>Craniata</taxon>
        <taxon>Vertebrata</taxon>
        <taxon>Euteleostomi</taxon>
        <taxon>Archelosauria</taxon>
        <taxon>Archosauria</taxon>
        <taxon>Dinosauria</taxon>
        <taxon>Saurischia</taxon>
        <taxon>Theropoda</taxon>
        <taxon>Coelurosauria</taxon>
        <taxon>Aves</taxon>
        <taxon>Neognathae</taxon>
        <taxon>Neoaves</taxon>
        <taxon>Aequornithes</taxon>
        <taxon>Ciconiiformes</taxon>
        <taxon>Ciconiidae</taxon>
        <taxon>Mycteria</taxon>
    </lineage>
</organism>
<dbReference type="Pfam" id="PF15880">
    <property type="entry name" value="NDUFV3"/>
    <property type="match status" value="1"/>
</dbReference>
<feature type="region of interest" description="Disordered" evidence="1">
    <location>
        <begin position="308"/>
        <end position="345"/>
    </location>
</feature>
<accession>A0AAN7S489</accession>
<dbReference type="InterPro" id="IPR026193">
    <property type="entry name" value="NDUFV3"/>
</dbReference>
<evidence type="ECO:0000313" key="2">
    <source>
        <dbReference type="EMBL" id="KAK4831424.1"/>
    </source>
</evidence>
<name>A0AAN7S489_MYCAM</name>
<dbReference type="GO" id="GO:0005739">
    <property type="term" value="C:mitochondrion"/>
    <property type="evidence" value="ECO:0007669"/>
    <property type="project" value="InterPro"/>
</dbReference>
<sequence>MAAPSLLGCGRAATRKVLRLEARGLRGTAPSAALCTRPVGSGMPPPTNVVAPQGSVKLLAIKAPVEFPKMLSSSSLLASSNKGESVSSTNLEDASKPSAEDMRMFMSRKTVVAFPQRVVVSSLEEESLSTPATEGGLRRELAEEETSSSSSSDSDSGSDSEEENYDNDDSEVAIKTKVEFPRRDSIFSENIAVKASMLAKENLSQKSHEEYVAKKKPCKTETDMSPIKQVVFSKTSVSHETSKSKARDPKVKSAPKEADRQKLVLEPHVAESQDLTDVIHKSDYLEEKSIGTQVAAIQLKASLVTREDKKQKLVSRGEGKKVKEAQESEAEEVTAPKLEEETSESTMLVMGTTAKEETIQEAGVQAGESSMIEGTTLNCLNCVDSSGDMLAEKALGVQVDSRLTMSQQCALAANATNVLGFPVQERCGATGESPVKCHYDDGLQYLSCEERLRELGVFSLEKRRLRGDLINICIDGAIVPLCLRPIIIITTPAKPFWVGPGFAENGTFAVELLLLCGVETTAAAEPAPEEFDNSTYKNLQHHEYNIYTFVDSVVVLSKFRQPQPSSGRPSPRH</sequence>
<feature type="region of interest" description="Disordered" evidence="1">
    <location>
        <begin position="122"/>
        <end position="179"/>
    </location>
</feature>
<dbReference type="EMBL" id="JAUNZN010000001">
    <property type="protein sequence ID" value="KAK4831424.1"/>
    <property type="molecule type" value="Genomic_DNA"/>
</dbReference>
<proteinExistence type="predicted"/>
<feature type="compositionally biased region" description="Basic and acidic residues" evidence="1">
    <location>
        <begin position="308"/>
        <end position="326"/>
    </location>
</feature>
<evidence type="ECO:0000313" key="3">
    <source>
        <dbReference type="Proteomes" id="UP001333110"/>
    </source>
</evidence>
<dbReference type="PANTHER" id="PTHR17117:SF3">
    <property type="entry name" value="NADH DEHYDROGENASE [UBIQUINONE] FLAVOPROTEIN 3, MITOCHONDRIAL"/>
    <property type="match status" value="1"/>
</dbReference>
<dbReference type="AlphaFoldDB" id="A0AAN7S489"/>
<evidence type="ECO:0008006" key="4">
    <source>
        <dbReference type="Google" id="ProtNLM"/>
    </source>
</evidence>
<dbReference type="PANTHER" id="PTHR17117">
    <property type="entry name" value="NADH-UBIQUINONE OXIDOREDUCTASE"/>
    <property type="match status" value="1"/>
</dbReference>
<dbReference type="Proteomes" id="UP001333110">
    <property type="component" value="Unassembled WGS sequence"/>
</dbReference>
<gene>
    <name evidence="2" type="ORF">QYF61_017555</name>
</gene>
<reference evidence="2 3" key="1">
    <citation type="journal article" date="2023" name="J. Hered.">
        <title>Chromosome-level genome of the wood stork (Mycteria americana) provides insight into avian chromosome evolution.</title>
        <authorList>
            <person name="Flamio R. Jr."/>
            <person name="Ramstad K.M."/>
        </authorList>
    </citation>
    <scope>NUCLEOTIDE SEQUENCE [LARGE SCALE GENOMIC DNA]</scope>
    <source>
        <strain evidence="2">JAX WOST 10</strain>
    </source>
</reference>
<dbReference type="GO" id="GO:0045271">
    <property type="term" value="C:respiratory chain complex I"/>
    <property type="evidence" value="ECO:0007669"/>
    <property type="project" value="InterPro"/>
</dbReference>
<protein>
    <recommendedName>
        <fullName evidence="4">NADH dehydrogenase [ubiquinone] flavoprotein 3, mitochondrial</fullName>
    </recommendedName>
</protein>
<feature type="compositionally biased region" description="Acidic residues" evidence="1">
    <location>
        <begin position="156"/>
        <end position="171"/>
    </location>
</feature>
<feature type="region of interest" description="Disordered" evidence="1">
    <location>
        <begin position="76"/>
        <end position="99"/>
    </location>
</feature>
<feature type="compositionally biased region" description="Polar residues" evidence="1">
    <location>
        <begin position="81"/>
        <end position="92"/>
    </location>
</feature>